<sequence>MHFLLTSLKVYYVLRTPQPREQGNHTLVQTRAREKWENDEYVCHAHILNGISDALFDTYQNVESAFNWRQGLCVKKQQVRSFLSLHLTIILCLIVGLLWNNSTN</sequence>
<protein>
    <submittedName>
        <fullName evidence="2">Uncharacterized protein</fullName>
    </submittedName>
</protein>
<feature type="transmembrane region" description="Helical" evidence="1">
    <location>
        <begin position="79"/>
        <end position="99"/>
    </location>
</feature>
<dbReference type="Proteomes" id="UP001454036">
    <property type="component" value="Unassembled WGS sequence"/>
</dbReference>
<gene>
    <name evidence="2" type="ORF">LIER_17879</name>
</gene>
<comment type="caution">
    <text evidence="2">The sequence shown here is derived from an EMBL/GenBank/DDBJ whole genome shotgun (WGS) entry which is preliminary data.</text>
</comment>
<evidence type="ECO:0000256" key="1">
    <source>
        <dbReference type="SAM" id="Phobius"/>
    </source>
</evidence>
<proteinExistence type="predicted"/>
<reference evidence="2 3" key="1">
    <citation type="submission" date="2024-01" db="EMBL/GenBank/DDBJ databases">
        <title>The complete chloroplast genome sequence of Lithospermum erythrorhizon: insights into the phylogenetic relationship among Boraginaceae species and the maternal lineages of purple gromwells.</title>
        <authorList>
            <person name="Okada T."/>
            <person name="Watanabe K."/>
        </authorList>
    </citation>
    <scope>NUCLEOTIDE SEQUENCE [LARGE SCALE GENOMIC DNA]</scope>
</reference>
<dbReference type="AlphaFoldDB" id="A0AAV3QD94"/>
<accession>A0AAV3QD94</accession>
<keyword evidence="1" id="KW-1133">Transmembrane helix</keyword>
<keyword evidence="3" id="KW-1185">Reference proteome</keyword>
<name>A0AAV3QD94_LITER</name>
<evidence type="ECO:0000313" key="3">
    <source>
        <dbReference type="Proteomes" id="UP001454036"/>
    </source>
</evidence>
<organism evidence="2 3">
    <name type="scientific">Lithospermum erythrorhizon</name>
    <name type="common">Purple gromwell</name>
    <name type="synonym">Lithospermum officinale var. erythrorhizon</name>
    <dbReference type="NCBI Taxonomy" id="34254"/>
    <lineage>
        <taxon>Eukaryota</taxon>
        <taxon>Viridiplantae</taxon>
        <taxon>Streptophyta</taxon>
        <taxon>Embryophyta</taxon>
        <taxon>Tracheophyta</taxon>
        <taxon>Spermatophyta</taxon>
        <taxon>Magnoliopsida</taxon>
        <taxon>eudicotyledons</taxon>
        <taxon>Gunneridae</taxon>
        <taxon>Pentapetalae</taxon>
        <taxon>asterids</taxon>
        <taxon>lamiids</taxon>
        <taxon>Boraginales</taxon>
        <taxon>Boraginaceae</taxon>
        <taxon>Boraginoideae</taxon>
        <taxon>Lithospermeae</taxon>
        <taxon>Lithospermum</taxon>
    </lineage>
</organism>
<evidence type="ECO:0000313" key="2">
    <source>
        <dbReference type="EMBL" id="GAA0161603.1"/>
    </source>
</evidence>
<dbReference type="EMBL" id="BAABME010004222">
    <property type="protein sequence ID" value="GAA0161603.1"/>
    <property type="molecule type" value="Genomic_DNA"/>
</dbReference>
<keyword evidence="1" id="KW-0812">Transmembrane</keyword>
<keyword evidence="1" id="KW-0472">Membrane</keyword>